<keyword evidence="6" id="KW-0472">Membrane</keyword>
<evidence type="ECO:0000256" key="2">
    <source>
        <dbReference type="ARBA" id="ARBA00006190"/>
    </source>
</evidence>
<dbReference type="GO" id="GO:0032511">
    <property type="term" value="P:late endosome to vacuole transport via multivesicular body sorting pathway"/>
    <property type="evidence" value="ECO:0007669"/>
    <property type="project" value="TreeGrafter"/>
</dbReference>
<accession>R8BJ71</accession>
<gene>
    <name evidence="8" type="ORF">UCRPA7_5095</name>
</gene>
<organism evidence="8 9">
    <name type="scientific">Phaeoacremonium minimum (strain UCR-PA7)</name>
    <name type="common">Esca disease fungus</name>
    <name type="synonym">Togninia minima</name>
    <dbReference type="NCBI Taxonomy" id="1286976"/>
    <lineage>
        <taxon>Eukaryota</taxon>
        <taxon>Fungi</taxon>
        <taxon>Dikarya</taxon>
        <taxon>Ascomycota</taxon>
        <taxon>Pezizomycotina</taxon>
        <taxon>Sordariomycetes</taxon>
        <taxon>Sordariomycetidae</taxon>
        <taxon>Togniniales</taxon>
        <taxon>Togniniaceae</taxon>
        <taxon>Phaeoacremonium</taxon>
    </lineage>
</organism>
<dbReference type="GO" id="GO:0015031">
    <property type="term" value="P:protein transport"/>
    <property type="evidence" value="ECO:0007669"/>
    <property type="project" value="UniProtKB-KW"/>
</dbReference>
<dbReference type="Proteomes" id="UP000014074">
    <property type="component" value="Unassembled WGS sequence"/>
</dbReference>
<sequence length="183" mass="20839">MKNQRDKLHQYQRRITVLTDRETDIAKQMLAKGDKKRALLALRRKKYQESLLAKTDAQLEQLEKLTSNVEFALIQKDVVFGLQQGTKVLKEIHQEMGGIEHVEKLMGETADAIAYQNEVSEMLGDRITNQDEEEVEEELAALAAEMAGPLPTVPDTELPEQQVEEEPQPSRVKQKERQAMLAS</sequence>
<dbReference type="PANTHER" id="PTHR22761:SF5">
    <property type="entry name" value="CHARGED MULTIVESICULAR BODY PROTEIN 6"/>
    <property type="match status" value="1"/>
</dbReference>
<dbReference type="Gene3D" id="1.10.287.1060">
    <property type="entry name" value="ESAT-6-like"/>
    <property type="match status" value="1"/>
</dbReference>
<feature type="region of interest" description="Disordered" evidence="7">
    <location>
        <begin position="146"/>
        <end position="183"/>
    </location>
</feature>
<keyword evidence="3" id="KW-0813">Transport</keyword>
<keyword evidence="9" id="KW-1185">Reference proteome</keyword>
<dbReference type="GO" id="GO:0000815">
    <property type="term" value="C:ESCRT III complex"/>
    <property type="evidence" value="ECO:0007669"/>
    <property type="project" value="TreeGrafter"/>
</dbReference>
<comment type="similarity">
    <text evidence="2">Belongs to the SNF7 family.</text>
</comment>
<comment type="subcellular location">
    <subcellularLocation>
        <location evidence="1">Endosome membrane</location>
    </subcellularLocation>
</comment>
<dbReference type="eggNOG" id="KOG2910">
    <property type="taxonomic scope" value="Eukaryota"/>
</dbReference>
<keyword evidence="5" id="KW-0653">Protein transport</keyword>
<evidence type="ECO:0000313" key="8">
    <source>
        <dbReference type="EMBL" id="EON99319.1"/>
    </source>
</evidence>
<dbReference type="PANTHER" id="PTHR22761">
    <property type="entry name" value="CHARGED MULTIVESICULAR BODY PROTEIN"/>
    <property type="match status" value="1"/>
</dbReference>
<keyword evidence="4" id="KW-0967">Endosome</keyword>
<evidence type="ECO:0000256" key="6">
    <source>
        <dbReference type="ARBA" id="ARBA00023136"/>
    </source>
</evidence>
<dbReference type="GO" id="GO:0006900">
    <property type="term" value="P:vesicle budding from membrane"/>
    <property type="evidence" value="ECO:0007669"/>
    <property type="project" value="TreeGrafter"/>
</dbReference>
<feature type="compositionally biased region" description="Basic and acidic residues" evidence="7">
    <location>
        <begin position="173"/>
        <end position="183"/>
    </location>
</feature>
<evidence type="ECO:0000256" key="7">
    <source>
        <dbReference type="SAM" id="MobiDB-lite"/>
    </source>
</evidence>
<dbReference type="RefSeq" id="XP_007915834.1">
    <property type="nucleotide sequence ID" value="XM_007917643.1"/>
</dbReference>
<name>R8BJ71_PHAM7</name>
<dbReference type="InterPro" id="IPR005024">
    <property type="entry name" value="Snf7_fam"/>
</dbReference>
<dbReference type="Gene3D" id="6.10.250.1710">
    <property type="match status" value="1"/>
</dbReference>
<dbReference type="GeneID" id="19325613"/>
<dbReference type="EMBL" id="KB933162">
    <property type="protein sequence ID" value="EON99319.1"/>
    <property type="molecule type" value="Genomic_DNA"/>
</dbReference>
<protein>
    <submittedName>
        <fullName evidence="8">Putative snf7 family protein</fullName>
    </submittedName>
</protein>
<dbReference type="OrthoDB" id="441172at2759"/>
<dbReference type="Pfam" id="PF03357">
    <property type="entry name" value="Snf7"/>
    <property type="match status" value="1"/>
</dbReference>
<evidence type="ECO:0000256" key="5">
    <source>
        <dbReference type="ARBA" id="ARBA00022927"/>
    </source>
</evidence>
<proteinExistence type="inferred from homology"/>
<evidence type="ECO:0000256" key="3">
    <source>
        <dbReference type="ARBA" id="ARBA00022448"/>
    </source>
</evidence>
<dbReference type="HOGENOM" id="CLU_086201_0_1_1"/>
<dbReference type="AlphaFoldDB" id="R8BJ71"/>
<dbReference type="KEGG" id="tmn:UCRPA7_5095"/>
<evidence type="ECO:0000256" key="1">
    <source>
        <dbReference type="ARBA" id="ARBA00004608"/>
    </source>
</evidence>
<dbReference type="GO" id="GO:0005771">
    <property type="term" value="C:multivesicular body"/>
    <property type="evidence" value="ECO:0007669"/>
    <property type="project" value="TreeGrafter"/>
</dbReference>
<evidence type="ECO:0000313" key="9">
    <source>
        <dbReference type="Proteomes" id="UP000014074"/>
    </source>
</evidence>
<reference evidence="9" key="1">
    <citation type="journal article" date="2013" name="Genome Announc.">
        <title>Draft genome sequence of the ascomycete Phaeoacremonium aleophilum strain UCR-PA7, a causal agent of the esca disease complex in grapevines.</title>
        <authorList>
            <person name="Blanco-Ulate B."/>
            <person name="Rolshausen P."/>
            <person name="Cantu D."/>
        </authorList>
    </citation>
    <scope>NUCLEOTIDE SEQUENCE [LARGE SCALE GENOMIC DNA]</scope>
    <source>
        <strain evidence="9">UCR-PA7</strain>
    </source>
</reference>
<evidence type="ECO:0000256" key="4">
    <source>
        <dbReference type="ARBA" id="ARBA00022753"/>
    </source>
</evidence>